<reference evidence="2 3" key="1">
    <citation type="journal article" date="2018" name="Front. Plant Sci.">
        <title>Red Clover (Trifolium pratense) and Zigzag Clover (T. medium) - A Picture of Genomic Similarities and Differences.</title>
        <authorList>
            <person name="Dluhosova J."/>
            <person name="Istvanek J."/>
            <person name="Nedelnik J."/>
            <person name="Repkova J."/>
        </authorList>
    </citation>
    <scope>NUCLEOTIDE SEQUENCE [LARGE SCALE GENOMIC DNA]</scope>
    <source>
        <strain evidence="3">cv. 10/8</strain>
        <tissue evidence="2">Leaf</tissue>
    </source>
</reference>
<dbReference type="SUPFAM" id="SSF56672">
    <property type="entry name" value="DNA/RNA polymerases"/>
    <property type="match status" value="1"/>
</dbReference>
<sequence>MPSHRTAIGCKWVYRIKQNPDGTIHKYKARLVAKGFHQKHGFDFTETFSPVVKPVTVRIVLTVAITKRWHITQLDVNNAFLNGLLEEEVYMDQPPGFEASDKTLVCKLNKAIYGLKQAPRAWFERLNNALRSFGFQPSKCDPSLFTLITPQFTIMMLVYVDDIIVTGSSVSHITELITKLNAEFSLKQLGNLEYFLGIEVSQLKTGGLLLSQTKYIRDLLQKANMAEAKGLPTPMVSNLKLSKHGSDYLEDATFYRSVVGALQYATITRPEISYAVNKACQFLSQPLQSHWTAVKRILRYLRGTLHHGLLLQPASVHKPFTITAFSDADWGADPDDRKSTSGSCVYLGPNLVSWWSKKQTLVARSSTEAEYRSLANTAAEVLWIQSLLLELQLPIAPPTLLCDNLSTVSLSHNPVLHAKTKHMELDIFFLREKVINKSLVVKHIPAVDQYADLLTKPLSPLRFLTLRDKLQVVDKTTVMQTTPSGFEGKIIENN</sequence>
<dbReference type="InterPro" id="IPR013103">
    <property type="entry name" value="RVT_2"/>
</dbReference>
<evidence type="ECO:0000313" key="2">
    <source>
        <dbReference type="EMBL" id="MCH88917.1"/>
    </source>
</evidence>
<evidence type="ECO:0000259" key="1">
    <source>
        <dbReference type="Pfam" id="PF07727"/>
    </source>
</evidence>
<dbReference type="Pfam" id="PF07727">
    <property type="entry name" value="RVT_2"/>
    <property type="match status" value="1"/>
</dbReference>
<name>A0A392MN37_9FABA</name>
<accession>A0A392MN37</accession>
<dbReference type="Proteomes" id="UP000265520">
    <property type="component" value="Unassembled WGS sequence"/>
</dbReference>
<dbReference type="AlphaFoldDB" id="A0A392MN37"/>
<dbReference type="PANTHER" id="PTHR11439:SF455">
    <property type="entry name" value="RLK (RECEPTOR-LIKE PROTEIN KINASE) 8, PUTATIVE-RELATED"/>
    <property type="match status" value="1"/>
</dbReference>
<dbReference type="PANTHER" id="PTHR11439">
    <property type="entry name" value="GAG-POL-RELATED RETROTRANSPOSON"/>
    <property type="match status" value="1"/>
</dbReference>
<proteinExistence type="predicted"/>
<dbReference type="EMBL" id="LXQA010015099">
    <property type="protein sequence ID" value="MCH88917.1"/>
    <property type="molecule type" value="Genomic_DNA"/>
</dbReference>
<keyword evidence="3" id="KW-1185">Reference proteome</keyword>
<comment type="caution">
    <text evidence="2">The sequence shown here is derived from an EMBL/GenBank/DDBJ whole genome shotgun (WGS) entry which is preliminary data.</text>
</comment>
<dbReference type="InterPro" id="IPR043502">
    <property type="entry name" value="DNA/RNA_pol_sf"/>
</dbReference>
<protein>
    <submittedName>
        <fullName evidence="2">Retrovirus-related Pol polyprotein from transposon TNT 1-94</fullName>
    </submittedName>
</protein>
<evidence type="ECO:0000313" key="3">
    <source>
        <dbReference type="Proteomes" id="UP000265520"/>
    </source>
</evidence>
<dbReference type="CDD" id="cd09272">
    <property type="entry name" value="RNase_HI_RT_Ty1"/>
    <property type="match status" value="1"/>
</dbReference>
<feature type="domain" description="Reverse transcriptase Ty1/copia-type" evidence="1">
    <location>
        <begin position="2"/>
        <end position="236"/>
    </location>
</feature>
<gene>
    <name evidence="2" type="ORF">A2U01_0009810</name>
</gene>
<organism evidence="2 3">
    <name type="scientific">Trifolium medium</name>
    <dbReference type="NCBI Taxonomy" id="97028"/>
    <lineage>
        <taxon>Eukaryota</taxon>
        <taxon>Viridiplantae</taxon>
        <taxon>Streptophyta</taxon>
        <taxon>Embryophyta</taxon>
        <taxon>Tracheophyta</taxon>
        <taxon>Spermatophyta</taxon>
        <taxon>Magnoliopsida</taxon>
        <taxon>eudicotyledons</taxon>
        <taxon>Gunneridae</taxon>
        <taxon>Pentapetalae</taxon>
        <taxon>rosids</taxon>
        <taxon>fabids</taxon>
        <taxon>Fabales</taxon>
        <taxon>Fabaceae</taxon>
        <taxon>Papilionoideae</taxon>
        <taxon>50 kb inversion clade</taxon>
        <taxon>NPAAA clade</taxon>
        <taxon>Hologalegina</taxon>
        <taxon>IRL clade</taxon>
        <taxon>Trifolieae</taxon>
        <taxon>Trifolium</taxon>
    </lineage>
</organism>